<accession>A0A838CTF0</accession>
<dbReference type="Proteomes" id="UP000571017">
    <property type="component" value="Unassembled WGS sequence"/>
</dbReference>
<dbReference type="EMBL" id="JACEFG010000002">
    <property type="protein sequence ID" value="MBA2175347.1"/>
    <property type="molecule type" value="Genomic_DNA"/>
</dbReference>
<proteinExistence type="predicted"/>
<sequence length="121" mass="13957">MQLSELVKKVNQTVDEMDLVTARTYIEENLDLLTDNKHLLKSNARELVNYFNEKRKKGEVPLTRQEMSDLNAVNVYAKRFDVRGLKMMVKNKRALFLKKEALSYLHADSKALLAGMGVIEK</sequence>
<keyword evidence="2" id="KW-1185">Reference proteome</keyword>
<protein>
    <submittedName>
        <fullName evidence="1">Uncharacterized protein</fullName>
    </submittedName>
</protein>
<name>A0A838CTF0_9BACI</name>
<reference evidence="1 2" key="1">
    <citation type="journal article" date="2004" name="Extremophiles">
        <title>Halobacillus locisalis sp. nov., a halophilic bacterium isolated from a marine solar saltern of the Yellow Sea in Korea.</title>
        <authorList>
            <person name="Yoon J.H."/>
            <person name="Kang K.H."/>
            <person name="Oh T.K."/>
            <person name="Park Y.H."/>
        </authorList>
    </citation>
    <scope>NUCLEOTIDE SEQUENCE [LARGE SCALE GENOMIC DNA]</scope>
    <source>
        <strain evidence="1 2">KCTC 3788</strain>
    </source>
</reference>
<evidence type="ECO:0000313" key="2">
    <source>
        <dbReference type="Proteomes" id="UP000571017"/>
    </source>
</evidence>
<comment type="caution">
    <text evidence="1">The sequence shown here is derived from an EMBL/GenBank/DDBJ whole genome shotgun (WGS) entry which is preliminary data.</text>
</comment>
<gene>
    <name evidence="1" type="ORF">H0266_10605</name>
</gene>
<organism evidence="1 2">
    <name type="scientific">Halobacillus locisalis</name>
    <dbReference type="NCBI Taxonomy" id="220753"/>
    <lineage>
        <taxon>Bacteria</taxon>
        <taxon>Bacillati</taxon>
        <taxon>Bacillota</taxon>
        <taxon>Bacilli</taxon>
        <taxon>Bacillales</taxon>
        <taxon>Bacillaceae</taxon>
        <taxon>Halobacillus</taxon>
    </lineage>
</organism>
<dbReference type="AlphaFoldDB" id="A0A838CTF0"/>
<evidence type="ECO:0000313" key="1">
    <source>
        <dbReference type="EMBL" id="MBA2175347.1"/>
    </source>
</evidence>